<protein>
    <submittedName>
        <fullName evidence="3">Uncharacterized protein</fullName>
    </submittedName>
</protein>
<evidence type="ECO:0000313" key="4">
    <source>
        <dbReference type="Proteomes" id="UP000299102"/>
    </source>
</evidence>
<name>A0A4C1W267_EUMVA</name>
<evidence type="ECO:0000256" key="1">
    <source>
        <dbReference type="SAM" id="MobiDB-lite"/>
    </source>
</evidence>
<keyword evidence="2" id="KW-0812">Transmembrane</keyword>
<organism evidence="3 4">
    <name type="scientific">Eumeta variegata</name>
    <name type="common">Bagworm moth</name>
    <name type="synonym">Eumeta japonica</name>
    <dbReference type="NCBI Taxonomy" id="151549"/>
    <lineage>
        <taxon>Eukaryota</taxon>
        <taxon>Metazoa</taxon>
        <taxon>Ecdysozoa</taxon>
        <taxon>Arthropoda</taxon>
        <taxon>Hexapoda</taxon>
        <taxon>Insecta</taxon>
        <taxon>Pterygota</taxon>
        <taxon>Neoptera</taxon>
        <taxon>Endopterygota</taxon>
        <taxon>Lepidoptera</taxon>
        <taxon>Glossata</taxon>
        <taxon>Ditrysia</taxon>
        <taxon>Tineoidea</taxon>
        <taxon>Psychidae</taxon>
        <taxon>Oiketicinae</taxon>
        <taxon>Eumeta</taxon>
    </lineage>
</organism>
<keyword evidence="4" id="KW-1185">Reference proteome</keyword>
<dbReference type="AlphaFoldDB" id="A0A4C1W267"/>
<feature type="region of interest" description="Disordered" evidence="1">
    <location>
        <begin position="1"/>
        <end position="24"/>
    </location>
</feature>
<evidence type="ECO:0000313" key="3">
    <source>
        <dbReference type="EMBL" id="GBP44274.1"/>
    </source>
</evidence>
<gene>
    <name evidence="3" type="ORF">EVAR_22158_1</name>
</gene>
<dbReference type="EMBL" id="BGZK01000449">
    <property type="protein sequence ID" value="GBP44274.1"/>
    <property type="molecule type" value="Genomic_DNA"/>
</dbReference>
<sequence length="106" mass="11597">MVLSENCEPSANPHESHTSNFDRGLKLSRPTAAWRQWGEAVRQRQRSVVASRRAGLCMSRRANIARIPLVARSARPPAAAVLQATLIQALAFVMIAARIARRLAAA</sequence>
<proteinExistence type="predicted"/>
<accession>A0A4C1W267</accession>
<comment type="caution">
    <text evidence="3">The sequence shown here is derived from an EMBL/GenBank/DDBJ whole genome shotgun (WGS) entry which is preliminary data.</text>
</comment>
<evidence type="ECO:0000256" key="2">
    <source>
        <dbReference type="SAM" id="Phobius"/>
    </source>
</evidence>
<keyword evidence="2" id="KW-1133">Transmembrane helix</keyword>
<reference evidence="3 4" key="1">
    <citation type="journal article" date="2019" name="Commun. Biol.">
        <title>The bagworm genome reveals a unique fibroin gene that provides high tensile strength.</title>
        <authorList>
            <person name="Kono N."/>
            <person name="Nakamura H."/>
            <person name="Ohtoshi R."/>
            <person name="Tomita M."/>
            <person name="Numata K."/>
            <person name="Arakawa K."/>
        </authorList>
    </citation>
    <scope>NUCLEOTIDE SEQUENCE [LARGE SCALE GENOMIC DNA]</scope>
</reference>
<feature type="transmembrane region" description="Helical" evidence="2">
    <location>
        <begin position="78"/>
        <end position="100"/>
    </location>
</feature>
<dbReference type="Proteomes" id="UP000299102">
    <property type="component" value="Unassembled WGS sequence"/>
</dbReference>
<keyword evidence="2" id="KW-0472">Membrane</keyword>